<name>A0ABT4Q6K4_9BACL</name>
<dbReference type="RefSeq" id="WP_269880845.1">
    <property type="nucleotide sequence ID" value="NZ_JAQAGZ010000004.1"/>
</dbReference>
<evidence type="ECO:0000313" key="1">
    <source>
        <dbReference type="EMBL" id="MCZ8512421.1"/>
    </source>
</evidence>
<dbReference type="Proteomes" id="UP001527882">
    <property type="component" value="Unassembled WGS sequence"/>
</dbReference>
<keyword evidence="2" id="KW-1185">Reference proteome</keyword>
<evidence type="ECO:0000313" key="2">
    <source>
        <dbReference type="Proteomes" id="UP001527882"/>
    </source>
</evidence>
<accession>A0ABT4Q6K4</accession>
<protein>
    <submittedName>
        <fullName evidence="1">Uncharacterized protein</fullName>
    </submittedName>
</protein>
<proteinExistence type="predicted"/>
<gene>
    <name evidence="1" type="ORF">O9H85_08235</name>
</gene>
<organism evidence="1 2">
    <name type="scientific">Paenibacillus gyeongsangnamensis</name>
    <dbReference type="NCBI Taxonomy" id="3388067"/>
    <lineage>
        <taxon>Bacteria</taxon>
        <taxon>Bacillati</taxon>
        <taxon>Bacillota</taxon>
        <taxon>Bacilli</taxon>
        <taxon>Bacillales</taxon>
        <taxon>Paenibacillaceae</taxon>
        <taxon>Paenibacillus</taxon>
    </lineage>
</organism>
<dbReference type="EMBL" id="JAQAGZ010000004">
    <property type="protein sequence ID" value="MCZ8512421.1"/>
    <property type="molecule type" value="Genomic_DNA"/>
</dbReference>
<sequence>MMNKLGKADKWLIDEIANELKENFGIKKSEAEKMVKKSNFMTLLQTMPEQVHHDSPRSWANIISKQMKHKQLAY</sequence>
<reference evidence="1 2" key="1">
    <citation type="submission" date="2022-12" db="EMBL/GenBank/DDBJ databases">
        <title>Draft genome sequence of Paenibacillus sp. dW9.</title>
        <authorList>
            <person name="Choi E.-W."/>
            <person name="Kim D.-U."/>
        </authorList>
    </citation>
    <scope>NUCLEOTIDE SEQUENCE [LARGE SCALE GENOMIC DNA]</scope>
    <source>
        <strain evidence="2">dW9</strain>
    </source>
</reference>
<comment type="caution">
    <text evidence="1">The sequence shown here is derived from an EMBL/GenBank/DDBJ whole genome shotgun (WGS) entry which is preliminary data.</text>
</comment>